<sequence>MSSQVDLPTAPVGLSDPQYATRRKRMYEFLTRVRALGADVDLDIPAIAVLGSQSAGKSSLIEAISGVSLPRASGTCTRCPTECQLTQSDTPWACTVSLQINTTADGSASANSKKVPFGEPITVKSEVTERIRRAQKAILSPSTPPEAFLQGTDIEPEIPFSANRIVLHISGPDVTDLNFIDLPGLIVGGQENEIKLIKDLAISYVRKPSCIILVTVSCETDFVNQGAHLLAKEYDPRGDRTVGILTKPDRIPPTEEDNWLPFIRGEHDDTTVWFCVKCPNSQAIDEGISWERARRAESKFFSENAPWSMLRKQFKQKLGTGHVTHHLSDKLCDLISERLPYIERELNELLVRTNRELEELPQPPSSTPLKKILQLITDFTRAVERQGEGIPGRGGLLQQIRLPQEKFRLAIRKTAPSFVPQFKKRPIHEPPHLDEFNPPFALRAPLRVMAAVDESPPSFPINGKKSKTSSQRAPAISKVETQIHPPFLIGEEHYGDTGLDDGKSIFIDDVLETAEWAVTRELPNNYPFIVQKEYIIAFVKEWDDPSQGLFISTVEKLKELTLCIVDKHFGPYTYGHLKQRVSNIVVTHLDRCSKETSKRVKFLLEVEKEPSTKNTHYFKDYRRKFLCFYNGLYHKDSNDNFIERVQGQHYQSTAFAEALAVVMENLPKLGLRDVKPLELAILQTSEDSDGALRIMADVRAYFQVAFKRFVDNVIKAIDEELVLGLPKGLQDALMSGLKLDSPDAHETCARLVAEQPHIAEKRKGLLATQERLLLAREELYTALS</sequence>
<evidence type="ECO:0000313" key="1">
    <source>
        <dbReference type="EMBL" id="KAI9508381.1"/>
    </source>
</evidence>
<accession>A0ACC0UAW7</accession>
<name>A0ACC0UAW7_9AGAM</name>
<keyword evidence="1" id="KW-0378">Hydrolase</keyword>
<comment type="caution">
    <text evidence="1">The sequence shown here is derived from an EMBL/GenBank/DDBJ whole genome shotgun (WGS) entry which is preliminary data.</text>
</comment>
<protein>
    <submittedName>
        <fullName evidence="1">P-loop containing nucleoside triphosphate hydrolase protein</fullName>
    </submittedName>
</protein>
<keyword evidence="2" id="KW-1185">Reference proteome</keyword>
<organism evidence="1 2">
    <name type="scientific">Russula earlei</name>
    <dbReference type="NCBI Taxonomy" id="71964"/>
    <lineage>
        <taxon>Eukaryota</taxon>
        <taxon>Fungi</taxon>
        <taxon>Dikarya</taxon>
        <taxon>Basidiomycota</taxon>
        <taxon>Agaricomycotina</taxon>
        <taxon>Agaricomycetes</taxon>
        <taxon>Russulales</taxon>
        <taxon>Russulaceae</taxon>
        <taxon>Russula</taxon>
    </lineage>
</organism>
<reference evidence="1" key="1">
    <citation type="submission" date="2021-03" db="EMBL/GenBank/DDBJ databases">
        <title>Evolutionary priming and transition to the ectomycorrhizal habit in an iconic lineage of mushroom-forming fungi: is preadaptation a requirement?</title>
        <authorList>
            <consortium name="DOE Joint Genome Institute"/>
            <person name="Looney B.P."/>
            <person name="Miyauchi S."/>
            <person name="Morin E."/>
            <person name="Drula E."/>
            <person name="Courty P.E."/>
            <person name="Chicoki N."/>
            <person name="Fauchery L."/>
            <person name="Kohler A."/>
            <person name="Kuo A."/>
            <person name="LaButti K."/>
            <person name="Pangilinan J."/>
            <person name="Lipzen A."/>
            <person name="Riley R."/>
            <person name="Andreopoulos W."/>
            <person name="He G."/>
            <person name="Johnson J."/>
            <person name="Barry K.W."/>
            <person name="Grigoriev I.V."/>
            <person name="Nagy L."/>
            <person name="Hibbett D."/>
            <person name="Henrissat B."/>
            <person name="Matheny P.B."/>
            <person name="Labbe J."/>
            <person name="Martin A.F."/>
        </authorList>
    </citation>
    <scope>NUCLEOTIDE SEQUENCE</scope>
    <source>
        <strain evidence="1">BPL698</strain>
    </source>
</reference>
<dbReference type="EMBL" id="JAGFNK010000093">
    <property type="protein sequence ID" value="KAI9508381.1"/>
    <property type="molecule type" value="Genomic_DNA"/>
</dbReference>
<dbReference type="Proteomes" id="UP001207468">
    <property type="component" value="Unassembled WGS sequence"/>
</dbReference>
<evidence type="ECO:0000313" key="2">
    <source>
        <dbReference type="Proteomes" id="UP001207468"/>
    </source>
</evidence>
<gene>
    <name evidence="1" type="ORF">F5148DRAFT_915766</name>
</gene>
<proteinExistence type="predicted"/>